<evidence type="ECO:0000313" key="14">
    <source>
        <dbReference type="Proteomes" id="UP000823631"/>
    </source>
</evidence>
<keyword evidence="11 13" id="KW-0670">Pyruvate</keyword>
<dbReference type="GO" id="GO:0005524">
    <property type="term" value="F:ATP binding"/>
    <property type="evidence" value="ECO:0007669"/>
    <property type="project" value="UniProtKB-KW"/>
</dbReference>
<dbReference type="SUPFAM" id="SSF51621">
    <property type="entry name" value="Phosphoenolpyruvate/pyruvate domain"/>
    <property type="match status" value="1"/>
</dbReference>
<dbReference type="AlphaFoldDB" id="A0A9D9GNP1"/>
<dbReference type="GO" id="GO:0016301">
    <property type="term" value="F:kinase activity"/>
    <property type="evidence" value="ECO:0007669"/>
    <property type="project" value="UniProtKB-KW"/>
</dbReference>
<evidence type="ECO:0000256" key="10">
    <source>
        <dbReference type="ARBA" id="ARBA00023152"/>
    </source>
</evidence>
<name>A0A9D9GNP1_9GAMM</name>
<dbReference type="GO" id="GO:0000287">
    <property type="term" value="F:magnesium ion binding"/>
    <property type="evidence" value="ECO:0007669"/>
    <property type="project" value="InterPro"/>
</dbReference>
<reference evidence="13" key="1">
    <citation type="submission" date="2020-10" db="EMBL/GenBank/DDBJ databases">
        <authorList>
            <person name="Gilroy R."/>
        </authorList>
    </citation>
    <scope>NUCLEOTIDE SEQUENCE</scope>
    <source>
        <strain evidence="13">17213</strain>
    </source>
</reference>
<keyword evidence="9" id="KW-0460">Magnesium</keyword>
<dbReference type="InterPro" id="IPR015793">
    <property type="entry name" value="Pyrv_Knase_brl"/>
</dbReference>
<comment type="pathway">
    <text evidence="1">Carbohydrate degradation; glycolysis; pyruvate from D-glyceraldehyde 3-phosphate: step 5/5.</text>
</comment>
<comment type="similarity">
    <text evidence="2">Belongs to the pyruvate kinase family.</text>
</comment>
<dbReference type="EMBL" id="JADINH010000056">
    <property type="protein sequence ID" value="MBO8415312.1"/>
    <property type="molecule type" value="Genomic_DNA"/>
</dbReference>
<evidence type="ECO:0000259" key="12">
    <source>
        <dbReference type="Pfam" id="PF00224"/>
    </source>
</evidence>
<dbReference type="GO" id="GO:0004743">
    <property type="term" value="F:pyruvate kinase activity"/>
    <property type="evidence" value="ECO:0007669"/>
    <property type="project" value="UniProtKB-EC"/>
</dbReference>
<dbReference type="Pfam" id="PF00224">
    <property type="entry name" value="PK"/>
    <property type="match status" value="1"/>
</dbReference>
<dbReference type="InterPro" id="IPR040442">
    <property type="entry name" value="Pyrv_kinase-like_dom_sf"/>
</dbReference>
<dbReference type="InterPro" id="IPR015813">
    <property type="entry name" value="Pyrv/PenolPyrv_kinase-like_dom"/>
</dbReference>
<feature type="domain" description="Pyruvate kinase barrel" evidence="12">
    <location>
        <begin position="1"/>
        <end position="98"/>
    </location>
</feature>
<keyword evidence="6" id="KW-0547">Nucleotide-binding</keyword>
<evidence type="ECO:0000256" key="5">
    <source>
        <dbReference type="ARBA" id="ARBA00022723"/>
    </source>
</evidence>
<evidence type="ECO:0000256" key="11">
    <source>
        <dbReference type="ARBA" id="ARBA00023317"/>
    </source>
</evidence>
<keyword evidence="4 13" id="KW-0808">Transferase</keyword>
<evidence type="ECO:0000256" key="1">
    <source>
        <dbReference type="ARBA" id="ARBA00004997"/>
    </source>
</evidence>
<evidence type="ECO:0000313" key="13">
    <source>
        <dbReference type="EMBL" id="MBO8415312.1"/>
    </source>
</evidence>
<comment type="caution">
    <text evidence="13">The sequence shown here is derived from an EMBL/GenBank/DDBJ whole genome shotgun (WGS) entry which is preliminary data.</text>
</comment>
<evidence type="ECO:0000256" key="8">
    <source>
        <dbReference type="ARBA" id="ARBA00022840"/>
    </source>
</evidence>
<dbReference type="GO" id="GO:0030955">
    <property type="term" value="F:potassium ion binding"/>
    <property type="evidence" value="ECO:0007669"/>
    <property type="project" value="InterPro"/>
</dbReference>
<gene>
    <name evidence="13" type="ORF">IAB19_02900</name>
</gene>
<reference evidence="13" key="2">
    <citation type="journal article" date="2021" name="PeerJ">
        <title>Extensive microbial diversity within the chicken gut microbiome revealed by metagenomics and culture.</title>
        <authorList>
            <person name="Gilroy R."/>
            <person name="Ravi A."/>
            <person name="Getino M."/>
            <person name="Pursley I."/>
            <person name="Horton D.L."/>
            <person name="Alikhan N.F."/>
            <person name="Baker D."/>
            <person name="Gharbi K."/>
            <person name="Hall N."/>
            <person name="Watson M."/>
            <person name="Adriaenssens E.M."/>
            <person name="Foster-Nyarko E."/>
            <person name="Jarju S."/>
            <person name="Secka A."/>
            <person name="Antonio M."/>
            <person name="Oren A."/>
            <person name="Chaudhuri R.R."/>
            <person name="La Ragione R."/>
            <person name="Hildebrand F."/>
            <person name="Pallen M.J."/>
        </authorList>
    </citation>
    <scope>NUCLEOTIDE SEQUENCE</scope>
    <source>
        <strain evidence="13">17213</strain>
    </source>
</reference>
<dbReference type="PANTHER" id="PTHR11817">
    <property type="entry name" value="PYRUVATE KINASE"/>
    <property type="match status" value="1"/>
</dbReference>
<protein>
    <recommendedName>
        <fullName evidence="3">pyruvate kinase</fullName>
        <ecNumber evidence="3">2.7.1.40</ecNumber>
    </recommendedName>
</protein>
<keyword evidence="7 13" id="KW-0418">Kinase</keyword>
<proteinExistence type="inferred from homology"/>
<sequence length="99" mass="11026">MKKTKMVCTIGPKSEQREKMEQLLNAGMNVMRLNFSHGDFEEHGGRISNLEAIMKDTGRIFAIMLDTRGPEIRTGTLEGGQEIQLVTGQRITVTTDSTV</sequence>
<dbReference type="Gene3D" id="3.20.20.60">
    <property type="entry name" value="Phosphoenolpyruvate-binding domains"/>
    <property type="match status" value="1"/>
</dbReference>
<organism evidence="13 14">
    <name type="scientific">Candidatus Avisuccinivibrio stercorigallinarum</name>
    <dbReference type="NCBI Taxonomy" id="2840704"/>
    <lineage>
        <taxon>Bacteria</taxon>
        <taxon>Pseudomonadati</taxon>
        <taxon>Pseudomonadota</taxon>
        <taxon>Gammaproteobacteria</taxon>
        <taxon>Aeromonadales</taxon>
        <taxon>Succinivibrionaceae</taxon>
        <taxon>Succinivibrionaceae incertae sedis</taxon>
        <taxon>Candidatus Avisuccinivibrio</taxon>
    </lineage>
</organism>
<evidence type="ECO:0000256" key="9">
    <source>
        <dbReference type="ARBA" id="ARBA00022842"/>
    </source>
</evidence>
<keyword evidence="5" id="KW-0479">Metal-binding</keyword>
<keyword evidence="10" id="KW-0324">Glycolysis</keyword>
<evidence type="ECO:0000256" key="2">
    <source>
        <dbReference type="ARBA" id="ARBA00008663"/>
    </source>
</evidence>
<dbReference type="InterPro" id="IPR001697">
    <property type="entry name" value="Pyr_Knase"/>
</dbReference>
<evidence type="ECO:0000256" key="3">
    <source>
        <dbReference type="ARBA" id="ARBA00012142"/>
    </source>
</evidence>
<feature type="non-terminal residue" evidence="13">
    <location>
        <position position="99"/>
    </location>
</feature>
<dbReference type="Proteomes" id="UP000823631">
    <property type="component" value="Unassembled WGS sequence"/>
</dbReference>
<keyword evidence="8" id="KW-0067">ATP-binding</keyword>
<evidence type="ECO:0000256" key="4">
    <source>
        <dbReference type="ARBA" id="ARBA00022679"/>
    </source>
</evidence>
<dbReference type="EC" id="2.7.1.40" evidence="3"/>
<evidence type="ECO:0000256" key="7">
    <source>
        <dbReference type="ARBA" id="ARBA00022777"/>
    </source>
</evidence>
<accession>A0A9D9GNP1</accession>
<evidence type="ECO:0000256" key="6">
    <source>
        <dbReference type="ARBA" id="ARBA00022741"/>
    </source>
</evidence>